<accession>B0DXP0</accession>
<keyword evidence="1" id="KW-0472">Membrane</keyword>
<evidence type="ECO:0000313" key="3">
    <source>
        <dbReference type="EMBL" id="EDR00716.1"/>
    </source>
</evidence>
<evidence type="ECO:0000256" key="1">
    <source>
        <dbReference type="SAM" id="Phobius"/>
    </source>
</evidence>
<protein>
    <submittedName>
        <fullName evidence="3">Predicted protein</fullName>
    </submittedName>
</protein>
<keyword evidence="4" id="KW-1185">Reference proteome</keyword>
<evidence type="ECO:0000256" key="2">
    <source>
        <dbReference type="SAM" id="SignalP"/>
    </source>
</evidence>
<reference evidence="3 4" key="1">
    <citation type="journal article" date="2008" name="Nature">
        <title>The genome of Laccaria bicolor provides insights into mycorrhizal symbiosis.</title>
        <authorList>
            <person name="Martin F."/>
            <person name="Aerts A."/>
            <person name="Ahren D."/>
            <person name="Brun A."/>
            <person name="Danchin E.G.J."/>
            <person name="Duchaussoy F."/>
            <person name="Gibon J."/>
            <person name="Kohler A."/>
            <person name="Lindquist E."/>
            <person name="Pereda V."/>
            <person name="Salamov A."/>
            <person name="Shapiro H.J."/>
            <person name="Wuyts J."/>
            <person name="Blaudez D."/>
            <person name="Buee M."/>
            <person name="Brokstein P."/>
            <person name="Canbaeck B."/>
            <person name="Cohen D."/>
            <person name="Courty P.E."/>
            <person name="Coutinho P.M."/>
            <person name="Delaruelle C."/>
            <person name="Detter J.C."/>
            <person name="Deveau A."/>
            <person name="DiFazio S."/>
            <person name="Duplessis S."/>
            <person name="Fraissinet-Tachet L."/>
            <person name="Lucic E."/>
            <person name="Frey-Klett P."/>
            <person name="Fourrey C."/>
            <person name="Feussner I."/>
            <person name="Gay G."/>
            <person name="Grimwood J."/>
            <person name="Hoegger P.J."/>
            <person name="Jain P."/>
            <person name="Kilaru S."/>
            <person name="Labbe J."/>
            <person name="Lin Y.C."/>
            <person name="Legue V."/>
            <person name="Le Tacon F."/>
            <person name="Marmeisse R."/>
            <person name="Melayah D."/>
            <person name="Montanini B."/>
            <person name="Muratet M."/>
            <person name="Nehls U."/>
            <person name="Niculita-Hirzel H."/>
            <person name="Oudot-Le Secq M.P."/>
            <person name="Peter M."/>
            <person name="Quesneville H."/>
            <person name="Rajashekar B."/>
            <person name="Reich M."/>
            <person name="Rouhier N."/>
            <person name="Schmutz J."/>
            <person name="Yin T."/>
            <person name="Chalot M."/>
            <person name="Henrissat B."/>
            <person name="Kuees U."/>
            <person name="Lucas S."/>
            <person name="Van de Peer Y."/>
            <person name="Podila G.K."/>
            <person name="Polle A."/>
            <person name="Pukkila P.J."/>
            <person name="Richardson P.M."/>
            <person name="Rouze P."/>
            <person name="Sanders I.R."/>
            <person name="Stajich J.E."/>
            <person name="Tunlid A."/>
            <person name="Tuskan G."/>
            <person name="Grigoriev I.V."/>
        </authorList>
    </citation>
    <scope>NUCLEOTIDE SEQUENCE [LARGE SCALE GENOMIC DNA]</scope>
    <source>
        <strain evidence="4">S238N-H82 / ATCC MYA-4686</strain>
    </source>
</reference>
<dbReference type="OrthoDB" id="3040186at2759"/>
<keyword evidence="1" id="KW-1133">Transmembrane helix</keyword>
<dbReference type="InParanoid" id="B0DXP0"/>
<name>B0DXP0_LACBS</name>
<gene>
    <name evidence="3" type="ORF">LACBIDRAFT_333971</name>
</gene>
<dbReference type="KEGG" id="lbc:LACBIDRAFT_333971"/>
<dbReference type="EMBL" id="DS547147">
    <property type="protein sequence ID" value="EDR00716.1"/>
    <property type="molecule type" value="Genomic_DNA"/>
</dbReference>
<proteinExistence type="predicted"/>
<feature type="chain" id="PRO_5002747400" evidence="2">
    <location>
        <begin position="19"/>
        <end position="168"/>
    </location>
</feature>
<feature type="transmembrane region" description="Helical" evidence="1">
    <location>
        <begin position="88"/>
        <end position="112"/>
    </location>
</feature>
<sequence>MLVLQILTAALTISFAKANPVVVDVRNWEAPTTNGDFKRGELVAASPASHYAEYLPRATETSLTYRYYEERATSCIAVVAKPPNPTTVWAWAPCGIAAICGTVALVLGALCCNGVIKNCDKTGFASIAAGTKPVTGDVMSALNGGAGQNAPFTRDSGFLRSKGSNVPK</sequence>
<dbReference type="RefSeq" id="XP_001888725.1">
    <property type="nucleotide sequence ID" value="XM_001888690.1"/>
</dbReference>
<keyword evidence="1" id="KW-0812">Transmembrane</keyword>
<dbReference type="Proteomes" id="UP000001194">
    <property type="component" value="Unassembled WGS sequence"/>
</dbReference>
<dbReference type="GeneID" id="6084293"/>
<feature type="signal peptide" evidence="2">
    <location>
        <begin position="1"/>
        <end position="18"/>
    </location>
</feature>
<dbReference type="HOGENOM" id="CLU_072844_1_0_1"/>
<keyword evidence="2" id="KW-0732">Signal</keyword>
<evidence type="ECO:0000313" key="4">
    <source>
        <dbReference type="Proteomes" id="UP000001194"/>
    </source>
</evidence>
<dbReference type="AlphaFoldDB" id="B0DXP0"/>
<organism evidence="4">
    <name type="scientific">Laccaria bicolor (strain S238N-H82 / ATCC MYA-4686)</name>
    <name type="common">Bicoloured deceiver</name>
    <name type="synonym">Laccaria laccata var. bicolor</name>
    <dbReference type="NCBI Taxonomy" id="486041"/>
    <lineage>
        <taxon>Eukaryota</taxon>
        <taxon>Fungi</taxon>
        <taxon>Dikarya</taxon>
        <taxon>Basidiomycota</taxon>
        <taxon>Agaricomycotina</taxon>
        <taxon>Agaricomycetes</taxon>
        <taxon>Agaricomycetidae</taxon>
        <taxon>Agaricales</taxon>
        <taxon>Agaricineae</taxon>
        <taxon>Hydnangiaceae</taxon>
        <taxon>Laccaria</taxon>
    </lineage>
</organism>